<dbReference type="InterPro" id="IPR043128">
    <property type="entry name" value="Rev_trsase/Diguanyl_cyclase"/>
</dbReference>
<dbReference type="InterPro" id="IPR001633">
    <property type="entry name" value="EAL_dom"/>
</dbReference>
<proteinExistence type="predicted"/>
<feature type="domain" description="EAL" evidence="2">
    <location>
        <begin position="353"/>
        <end position="607"/>
    </location>
</feature>
<evidence type="ECO:0000313" key="5">
    <source>
        <dbReference type="Proteomes" id="UP000004893"/>
    </source>
</evidence>
<dbReference type="eggNOG" id="COG5001">
    <property type="taxonomic scope" value="Bacteria"/>
</dbReference>
<dbReference type="CDD" id="cd01949">
    <property type="entry name" value="GGDEF"/>
    <property type="match status" value="1"/>
</dbReference>
<reference evidence="4" key="1">
    <citation type="submission" date="2009-02" db="EMBL/GenBank/DDBJ databases">
        <authorList>
            <person name="Fulton L."/>
            <person name="Clifton S."/>
            <person name="Fulton B."/>
            <person name="Xu J."/>
            <person name="Minx P."/>
            <person name="Pepin K.H."/>
            <person name="Johnson M."/>
            <person name="Bhonagiri V."/>
            <person name="Nash W.E."/>
            <person name="Mardis E.R."/>
            <person name="Wilson R.K."/>
        </authorList>
    </citation>
    <scope>NUCLEOTIDE SEQUENCE [LARGE SCALE GENOMIC DNA]</scope>
    <source>
        <strain evidence="4">DSM 15053</strain>
    </source>
</reference>
<accession>C0C5U7</accession>
<evidence type="ECO:0000259" key="3">
    <source>
        <dbReference type="PROSITE" id="PS50887"/>
    </source>
</evidence>
<dbReference type="InterPro" id="IPR035919">
    <property type="entry name" value="EAL_sf"/>
</dbReference>
<dbReference type="InterPro" id="IPR050706">
    <property type="entry name" value="Cyclic-di-GMP_PDE-like"/>
</dbReference>
<dbReference type="EMBL" id="ABYI02000041">
    <property type="protein sequence ID" value="EEG72481.1"/>
    <property type="molecule type" value="Genomic_DNA"/>
</dbReference>
<dbReference type="Pfam" id="PF00563">
    <property type="entry name" value="EAL"/>
    <property type="match status" value="1"/>
</dbReference>
<dbReference type="PANTHER" id="PTHR33121:SF79">
    <property type="entry name" value="CYCLIC DI-GMP PHOSPHODIESTERASE PDED-RELATED"/>
    <property type="match status" value="1"/>
</dbReference>
<feature type="domain" description="GGDEF" evidence="3">
    <location>
        <begin position="213"/>
        <end position="344"/>
    </location>
</feature>
<feature type="transmembrane region" description="Helical" evidence="1">
    <location>
        <begin position="138"/>
        <end position="156"/>
    </location>
</feature>
<dbReference type="PROSITE" id="PS50887">
    <property type="entry name" value="GGDEF"/>
    <property type="match status" value="1"/>
</dbReference>
<dbReference type="SUPFAM" id="SSF55073">
    <property type="entry name" value="Nucleotide cyclase"/>
    <property type="match status" value="1"/>
</dbReference>
<feature type="transmembrane region" description="Helical" evidence="1">
    <location>
        <begin position="111"/>
        <end position="129"/>
    </location>
</feature>
<dbReference type="NCBIfam" id="TIGR00254">
    <property type="entry name" value="GGDEF"/>
    <property type="match status" value="1"/>
</dbReference>
<dbReference type="PANTHER" id="PTHR33121">
    <property type="entry name" value="CYCLIC DI-GMP PHOSPHODIESTERASE PDEF"/>
    <property type="match status" value="1"/>
</dbReference>
<sequence>MFQGCLLVTFSAMFTNIVSTVMIYHCDTIPLWMTWFVTTVYFMLTPLMGLVYFLYSISVIYSEDPARKKIIGFGLIPGILYSLFILMNPFTKNIFDINMAQGYVRGSLIEVTYIVFYAYCAASIVTVLANRKRIERKIYRILSTFPVLAVLVIIVQQIFPDIILSGSAATCAMLIIYLHLQNRQISMDYLTNVPNRQELLNMLSLMLNRHPETQFTLVVVSLREFRQINNVCGQRIGDEFLKAVCEFLCSIVEGVNVYRFTGDEFAVLFTEESDDVIEGYITEVQRRMKQNWCVESYQFNLSAVIGIIRHQAKDDTLEHMINAIEYAVNQAKSGKCGQVCYCDEEMLRKLRRRQQIKQILKEKLRDESFEMYYQPIYSVHSGTFRYAESLMRMNDTPIGPVYPSEFIPIAEETGMIIDITYVVLDKVCAFINRLKSEHIPIDAVHVNFPAVQFSQPGLAGRVMDIIEKNGTPPSAVKIEFTESTLAEKPQAVTDFAAEMKKFGIEMGLDDFGTGYSNFAMVINIPFGTIKLDKSLVGAMIGSKNSALGVKNIVRTFKELGMKVVAEGVETEEQKRMVEEIHVDQIQGFYYAKPMSEDEAEAFLRKNSRSVK</sequence>
<keyword evidence="1" id="KW-0472">Membrane</keyword>
<dbReference type="InterPro" id="IPR029787">
    <property type="entry name" value="Nucleotide_cyclase"/>
</dbReference>
<dbReference type="SMART" id="SM00052">
    <property type="entry name" value="EAL"/>
    <property type="match status" value="1"/>
</dbReference>
<dbReference type="Gene3D" id="3.20.20.450">
    <property type="entry name" value="EAL domain"/>
    <property type="match status" value="1"/>
</dbReference>
<feature type="transmembrane region" description="Helical" evidence="1">
    <location>
        <begin position="70"/>
        <end position="91"/>
    </location>
</feature>
<dbReference type="GO" id="GO:0071111">
    <property type="term" value="F:cyclic-guanylate-specific phosphodiesterase activity"/>
    <property type="evidence" value="ECO:0007669"/>
    <property type="project" value="InterPro"/>
</dbReference>
<dbReference type="STRING" id="553973.CLOHYLEM_07484"/>
<dbReference type="CDD" id="cd01948">
    <property type="entry name" value="EAL"/>
    <property type="match status" value="1"/>
</dbReference>
<dbReference type="PROSITE" id="PS50883">
    <property type="entry name" value="EAL"/>
    <property type="match status" value="1"/>
</dbReference>
<dbReference type="SMART" id="SM00267">
    <property type="entry name" value="GGDEF"/>
    <property type="match status" value="1"/>
</dbReference>
<gene>
    <name evidence="4" type="ORF">CLOHYLEM_07484</name>
</gene>
<protein>
    <submittedName>
        <fullName evidence="4">Diguanylate cyclase (GGDEF) domain protein</fullName>
    </submittedName>
</protein>
<feature type="transmembrane region" description="Helical" evidence="1">
    <location>
        <begin position="33"/>
        <end position="58"/>
    </location>
</feature>
<dbReference type="AlphaFoldDB" id="C0C5U7"/>
<evidence type="ECO:0000259" key="2">
    <source>
        <dbReference type="PROSITE" id="PS50883"/>
    </source>
</evidence>
<dbReference type="Proteomes" id="UP000004893">
    <property type="component" value="Unassembled WGS sequence"/>
</dbReference>
<dbReference type="Pfam" id="PF00990">
    <property type="entry name" value="GGDEF"/>
    <property type="match status" value="1"/>
</dbReference>
<dbReference type="Gene3D" id="3.30.70.270">
    <property type="match status" value="1"/>
</dbReference>
<dbReference type="SUPFAM" id="SSF141868">
    <property type="entry name" value="EAL domain-like"/>
    <property type="match status" value="1"/>
</dbReference>
<reference evidence="4" key="2">
    <citation type="submission" date="2013-06" db="EMBL/GenBank/DDBJ databases">
        <title>Draft genome sequence of Clostridium hylemonae (DSM 15053).</title>
        <authorList>
            <person name="Sudarsanam P."/>
            <person name="Ley R."/>
            <person name="Guruge J."/>
            <person name="Turnbaugh P.J."/>
            <person name="Mahowald M."/>
            <person name="Liep D."/>
            <person name="Gordon J."/>
        </authorList>
    </citation>
    <scope>NUCLEOTIDE SEQUENCE</scope>
    <source>
        <strain evidence="4">DSM 15053</strain>
    </source>
</reference>
<organism evidence="4 5">
    <name type="scientific">[Clostridium] hylemonae DSM 15053</name>
    <dbReference type="NCBI Taxonomy" id="553973"/>
    <lineage>
        <taxon>Bacteria</taxon>
        <taxon>Bacillati</taxon>
        <taxon>Bacillota</taxon>
        <taxon>Clostridia</taxon>
        <taxon>Lachnospirales</taxon>
        <taxon>Lachnospiraceae</taxon>
    </lineage>
</organism>
<comment type="caution">
    <text evidence="4">The sequence shown here is derived from an EMBL/GenBank/DDBJ whole genome shotgun (WGS) entry which is preliminary data.</text>
</comment>
<evidence type="ECO:0000313" key="4">
    <source>
        <dbReference type="EMBL" id="EEG72481.1"/>
    </source>
</evidence>
<keyword evidence="5" id="KW-1185">Reference proteome</keyword>
<evidence type="ECO:0000256" key="1">
    <source>
        <dbReference type="SAM" id="Phobius"/>
    </source>
</evidence>
<dbReference type="InterPro" id="IPR000160">
    <property type="entry name" value="GGDEF_dom"/>
</dbReference>
<dbReference type="HOGENOM" id="CLU_000445_70_60_9"/>
<name>C0C5U7_9FIRM</name>
<keyword evidence="1" id="KW-0812">Transmembrane</keyword>
<keyword evidence="1" id="KW-1133">Transmembrane helix</keyword>